<evidence type="ECO:0000256" key="1">
    <source>
        <dbReference type="ARBA" id="ARBA00004141"/>
    </source>
</evidence>
<dbReference type="AlphaFoldDB" id="A0A3G1KZX1"/>
<feature type="transmembrane region" description="Helical" evidence="6">
    <location>
        <begin position="315"/>
        <end position="338"/>
    </location>
</feature>
<reference evidence="7 8" key="1">
    <citation type="submission" date="2016-10" db="EMBL/GenBank/DDBJ databases">
        <title>Complete Genome Sequence of Peptococcaceae strain DCMF.</title>
        <authorList>
            <person name="Edwards R.J."/>
            <person name="Holland S.I."/>
            <person name="Deshpande N.P."/>
            <person name="Wong Y.K."/>
            <person name="Ertan H."/>
            <person name="Manefield M."/>
            <person name="Russell T.L."/>
            <person name="Lee M.J."/>
        </authorList>
    </citation>
    <scope>NUCLEOTIDE SEQUENCE [LARGE SCALE GENOMIC DNA]</scope>
    <source>
        <strain evidence="7 8">DCMF</strain>
    </source>
</reference>
<keyword evidence="2" id="KW-0813">Transport</keyword>
<dbReference type="Gene3D" id="1.20.1740.10">
    <property type="entry name" value="Amino acid/polyamine transporter I"/>
    <property type="match status" value="1"/>
</dbReference>
<feature type="transmembrane region" description="Helical" evidence="6">
    <location>
        <begin position="431"/>
        <end position="449"/>
    </location>
</feature>
<dbReference type="GO" id="GO:0016020">
    <property type="term" value="C:membrane"/>
    <property type="evidence" value="ECO:0007669"/>
    <property type="project" value="UniProtKB-SubCell"/>
</dbReference>
<keyword evidence="4 6" id="KW-1133">Transmembrane helix</keyword>
<gene>
    <name evidence="7" type="ORF">DCMF_27995</name>
</gene>
<dbReference type="EMBL" id="CP017634">
    <property type="protein sequence ID" value="ATW28083.1"/>
    <property type="molecule type" value="Genomic_DNA"/>
</dbReference>
<dbReference type="GO" id="GO:0022857">
    <property type="term" value="F:transmembrane transporter activity"/>
    <property type="evidence" value="ECO:0007669"/>
    <property type="project" value="InterPro"/>
</dbReference>
<evidence type="ECO:0000256" key="4">
    <source>
        <dbReference type="ARBA" id="ARBA00022989"/>
    </source>
</evidence>
<keyword evidence="8" id="KW-1185">Reference proteome</keyword>
<feature type="transmembrane region" description="Helical" evidence="6">
    <location>
        <begin position="455"/>
        <end position="473"/>
    </location>
</feature>
<organism evidence="7 8">
    <name type="scientific">Formimonas warabiya</name>
    <dbReference type="NCBI Taxonomy" id="1761012"/>
    <lineage>
        <taxon>Bacteria</taxon>
        <taxon>Bacillati</taxon>
        <taxon>Bacillota</taxon>
        <taxon>Clostridia</taxon>
        <taxon>Eubacteriales</taxon>
        <taxon>Peptococcaceae</taxon>
        <taxon>Candidatus Formimonas</taxon>
    </lineage>
</organism>
<feature type="transmembrane region" description="Helical" evidence="6">
    <location>
        <begin position="66"/>
        <end position="89"/>
    </location>
</feature>
<dbReference type="OrthoDB" id="8274074at2"/>
<dbReference type="KEGG" id="fwa:DCMF_27995"/>
<evidence type="ECO:0000313" key="7">
    <source>
        <dbReference type="EMBL" id="ATW28083.1"/>
    </source>
</evidence>
<dbReference type="PANTHER" id="PTHR45649:SF26">
    <property type="entry name" value="OS04G0435100 PROTEIN"/>
    <property type="match status" value="1"/>
</dbReference>
<dbReference type="PIRSF" id="PIRSF006060">
    <property type="entry name" value="AA_transporter"/>
    <property type="match status" value="1"/>
</dbReference>
<feature type="transmembrane region" description="Helical" evidence="6">
    <location>
        <begin position="149"/>
        <end position="170"/>
    </location>
</feature>
<feature type="transmembrane region" description="Helical" evidence="6">
    <location>
        <begin position="263"/>
        <end position="287"/>
    </location>
</feature>
<keyword evidence="3 6" id="KW-0812">Transmembrane</keyword>
<feature type="transmembrane region" description="Helical" evidence="6">
    <location>
        <begin position="36"/>
        <end position="60"/>
    </location>
</feature>
<keyword evidence="5 6" id="KW-0472">Membrane</keyword>
<evidence type="ECO:0000256" key="6">
    <source>
        <dbReference type="SAM" id="Phobius"/>
    </source>
</evidence>
<feature type="transmembrane region" description="Helical" evidence="6">
    <location>
        <begin position="220"/>
        <end position="242"/>
    </location>
</feature>
<evidence type="ECO:0000313" key="8">
    <source>
        <dbReference type="Proteomes" id="UP000323521"/>
    </source>
</evidence>
<feature type="transmembrane region" description="Helical" evidence="6">
    <location>
        <begin position="182"/>
        <end position="200"/>
    </location>
</feature>
<dbReference type="Pfam" id="PF13520">
    <property type="entry name" value="AA_permease_2"/>
    <property type="match status" value="1"/>
</dbReference>
<evidence type="ECO:0000256" key="5">
    <source>
        <dbReference type="ARBA" id="ARBA00023136"/>
    </source>
</evidence>
<feature type="transmembrane region" description="Helical" evidence="6">
    <location>
        <begin position="110"/>
        <end position="129"/>
    </location>
</feature>
<comment type="subcellular location">
    <subcellularLocation>
        <location evidence="1">Membrane</location>
        <topology evidence="1">Multi-pass membrane protein</topology>
    </subcellularLocation>
</comment>
<evidence type="ECO:0000256" key="2">
    <source>
        <dbReference type="ARBA" id="ARBA00022448"/>
    </source>
</evidence>
<protein>
    <recommendedName>
        <fullName evidence="9">Amino acid permease</fullName>
    </recommendedName>
</protein>
<proteinExistence type="predicted"/>
<dbReference type="RefSeq" id="WP_148137490.1">
    <property type="nucleotide sequence ID" value="NZ_CP017634.1"/>
</dbReference>
<evidence type="ECO:0008006" key="9">
    <source>
        <dbReference type="Google" id="ProtNLM"/>
    </source>
</evidence>
<sequence>MAEDLSKTHVSQKQKDAEHLAQFGYKQELLREMGGFSNFAISFSIISILTGLISMFGYGISLVGGAAYWTWVVVAFFQLFNAMAMGEIASSFPLAGGIYQWARHLGNAHWGWWVGWINLMAWWAVTVAIDFSLGTLLAGSGWFGLQMTTPTIVTITLIIMTIHMVMNIFGIKLVAWFNDFSVWVHMIGTIMLLTLLLWWGKAHPFSYILSTTTPTGDIGGLASPGFWVAFLPAILMSAWTLTAFDASADVSEETEDPQHHVPWGMVIAVVASFIFGSFVLFGLILALPEMDQIPKIMETTSLATYIIQKVMGSTWGLIMLAIIALAQFACGLSSMTVYQRVIFSLARDGNLPFSSRLKAVNKNGAPYMATIVGTICMAVLTIWASVLSTVTSIATLGFYFGYFIVIIIAVRAKLKGKWTELGPWNLGKHGIWIAVVAILWNLYISIAVVLPPNFITFKIFAGIMVALTIYYFTYMRGKLQLQHELLSADELEKLERAAKLAAGKTRGPSA</sequence>
<evidence type="ECO:0000256" key="3">
    <source>
        <dbReference type="ARBA" id="ARBA00022692"/>
    </source>
</evidence>
<dbReference type="InterPro" id="IPR002293">
    <property type="entry name" value="AA/rel_permease1"/>
</dbReference>
<dbReference type="Proteomes" id="UP000323521">
    <property type="component" value="Chromosome"/>
</dbReference>
<dbReference type="PANTHER" id="PTHR45649">
    <property type="entry name" value="AMINO-ACID PERMEASE BAT1"/>
    <property type="match status" value="1"/>
</dbReference>
<feature type="transmembrane region" description="Helical" evidence="6">
    <location>
        <begin position="365"/>
        <end position="384"/>
    </location>
</feature>
<accession>A0A3G1KZX1</accession>
<feature type="transmembrane region" description="Helical" evidence="6">
    <location>
        <begin position="390"/>
        <end position="410"/>
    </location>
</feature>
<name>A0A3G1KZX1_FORW1</name>